<evidence type="ECO:0000313" key="8">
    <source>
        <dbReference type="EMBL" id="KAH9000069.1"/>
    </source>
</evidence>
<protein>
    <submittedName>
        <fullName evidence="8">DRMBL-domain-containing protein</fullName>
    </submittedName>
</protein>
<dbReference type="GO" id="GO:0003684">
    <property type="term" value="F:damaged DNA binding"/>
    <property type="evidence" value="ECO:0007669"/>
    <property type="project" value="TreeGrafter"/>
</dbReference>
<evidence type="ECO:0000259" key="7">
    <source>
        <dbReference type="Pfam" id="PF07522"/>
    </source>
</evidence>
<organism evidence="8 9">
    <name type="scientific">Lactarius akahatsu</name>
    <dbReference type="NCBI Taxonomy" id="416441"/>
    <lineage>
        <taxon>Eukaryota</taxon>
        <taxon>Fungi</taxon>
        <taxon>Dikarya</taxon>
        <taxon>Basidiomycota</taxon>
        <taxon>Agaricomycotina</taxon>
        <taxon>Agaricomycetes</taxon>
        <taxon>Russulales</taxon>
        <taxon>Russulaceae</taxon>
        <taxon>Lactarius</taxon>
    </lineage>
</organism>
<accession>A0AAD4LP70</accession>
<evidence type="ECO:0000256" key="2">
    <source>
        <dbReference type="ARBA" id="ARBA00010304"/>
    </source>
</evidence>
<feature type="domain" description="DNA repair metallo-beta-lactamase" evidence="7">
    <location>
        <begin position="297"/>
        <end position="406"/>
    </location>
</feature>
<name>A0AAD4LP70_9AGAM</name>
<dbReference type="PANTHER" id="PTHR23240:SF6">
    <property type="entry name" value="DNA CROSS-LINK REPAIR 1A PROTEIN"/>
    <property type="match status" value="1"/>
</dbReference>
<dbReference type="GO" id="GO:0036297">
    <property type="term" value="P:interstrand cross-link repair"/>
    <property type="evidence" value="ECO:0007669"/>
    <property type="project" value="TreeGrafter"/>
</dbReference>
<dbReference type="AlphaFoldDB" id="A0AAD4LP70"/>
<gene>
    <name evidence="8" type="ORF">EDB92DRAFT_1932197</name>
</gene>
<evidence type="ECO:0000313" key="9">
    <source>
        <dbReference type="Proteomes" id="UP001201163"/>
    </source>
</evidence>
<feature type="region of interest" description="Disordered" evidence="6">
    <location>
        <begin position="1"/>
        <end position="30"/>
    </location>
</feature>
<evidence type="ECO:0000256" key="4">
    <source>
        <dbReference type="ARBA" id="ARBA00023204"/>
    </source>
</evidence>
<evidence type="ECO:0000256" key="3">
    <source>
        <dbReference type="ARBA" id="ARBA00022763"/>
    </source>
</evidence>
<dbReference type="Gene3D" id="3.60.15.10">
    <property type="entry name" value="Ribonuclease Z/Hydroxyacylglutathione hydrolase-like"/>
    <property type="match status" value="1"/>
</dbReference>
<dbReference type="InterPro" id="IPR011084">
    <property type="entry name" value="DRMBL"/>
</dbReference>
<dbReference type="EMBL" id="JAKELL010000002">
    <property type="protein sequence ID" value="KAH9000069.1"/>
    <property type="molecule type" value="Genomic_DNA"/>
</dbReference>
<comment type="similarity">
    <text evidence="2">Belongs to the DNA repair metallo-beta-lactamase (DRMBL) family.</text>
</comment>
<keyword evidence="9" id="KW-1185">Reference proteome</keyword>
<evidence type="ECO:0000256" key="6">
    <source>
        <dbReference type="SAM" id="MobiDB-lite"/>
    </source>
</evidence>
<comment type="subcellular location">
    <subcellularLocation>
        <location evidence="1">Nucleus</location>
    </subcellularLocation>
</comment>
<dbReference type="Pfam" id="PF07522">
    <property type="entry name" value="DRMBL"/>
    <property type="match status" value="1"/>
</dbReference>
<dbReference type="GO" id="GO:0006303">
    <property type="term" value="P:double-strand break repair via nonhomologous end joining"/>
    <property type="evidence" value="ECO:0007669"/>
    <property type="project" value="TreeGrafter"/>
</dbReference>
<dbReference type="CDD" id="cd16273">
    <property type="entry name" value="SNM1A-1C-like_MBL-fold"/>
    <property type="match status" value="1"/>
</dbReference>
<comment type="caution">
    <text evidence="8">The sequence shown here is derived from an EMBL/GenBank/DDBJ whole genome shotgun (WGS) entry which is preliminary data.</text>
</comment>
<keyword evidence="3" id="KW-0227">DNA damage</keyword>
<dbReference type="InterPro" id="IPR036866">
    <property type="entry name" value="RibonucZ/Hydroxyglut_hydro"/>
</dbReference>
<dbReference type="GO" id="GO:0005634">
    <property type="term" value="C:nucleus"/>
    <property type="evidence" value="ECO:0007669"/>
    <property type="project" value="UniProtKB-SubCell"/>
</dbReference>
<dbReference type="SUPFAM" id="SSF56281">
    <property type="entry name" value="Metallo-hydrolase/oxidoreductase"/>
    <property type="match status" value="1"/>
</dbReference>
<dbReference type="PANTHER" id="PTHR23240">
    <property type="entry name" value="DNA CROSS-LINK REPAIR PROTEIN PSO2/SNM1-RELATED"/>
    <property type="match status" value="1"/>
</dbReference>
<proteinExistence type="inferred from homology"/>
<feature type="compositionally biased region" description="Basic and acidic residues" evidence="6">
    <location>
        <begin position="8"/>
        <end position="21"/>
    </location>
</feature>
<keyword evidence="4" id="KW-0234">DNA repair</keyword>
<keyword evidence="5" id="KW-0539">Nucleus</keyword>
<evidence type="ECO:0000256" key="1">
    <source>
        <dbReference type="ARBA" id="ARBA00004123"/>
    </source>
</evidence>
<dbReference type="Proteomes" id="UP001201163">
    <property type="component" value="Unassembled WGS sequence"/>
</dbReference>
<dbReference type="Gene3D" id="3.40.50.12650">
    <property type="match status" value="1"/>
</dbReference>
<dbReference type="GO" id="GO:0035312">
    <property type="term" value="F:5'-3' DNA exonuclease activity"/>
    <property type="evidence" value="ECO:0007669"/>
    <property type="project" value="TreeGrafter"/>
</dbReference>
<sequence>MSSCKANEAWKEADMAGDRSSRPTKANGGRRKAPFYKVMQGMPIAVDAFCYGAIPGVTSYFLTHAHSDHYTSLSSTWQAGPIYCSEGTANLIIHMLSVDPKWVHPLPMDVPTMVPNSGGVTVTLIEANHCPGSSLFFFEGPQTVNAGDSTYKSSHVGSARTFRYLHCGDFRASPQHTLHPAVKDKRIDIIYLDTTYLNPRYLFPAQAQVISACAELSKRLVSGKGLAEDDKGTVSKWFTLIPKSEAKGDVKLANTLILVGTYSIGKERIVKAIAKALDSKIYCDQRKAAILRCQSDPELHRMLTADPFSANVHLVPLNVATSDRLKEYVGRYSPPAGTSSTPSVASTLARPPHREFTHANLRPARGSTLSAQLFGVPYSEHSSFFELTCFALSLDWARIVPTVNVESAASRAKISTWIARWEAERRKRPLGVVPPYRTLEYW</sequence>
<evidence type="ECO:0000256" key="5">
    <source>
        <dbReference type="ARBA" id="ARBA00023242"/>
    </source>
</evidence>
<reference evidence="8" key="1">
    <citation type="submission" date="2022-01" db="EMBL/GenBank/DDBJ databases">
        <title>Comparative genomics reveals a dynamic genome evolution in the ectomycorrhizal milk-cap (Lactarius) mushrooms.</title>
        <authorList>
            <consortium name="DOE Joint Genome Institute"/>
            <person name="Lebreton A."/>
            <person name="Tang N."/>
            <person name="Kuo A."/>
            <person name="LaButti K."/>
            <person name="Drula E."/>
            <person name="Barry K."/>
            <person name="Clum A."/>
            <person name="Lipzen A."/>
            <person name="Mousain D."/>
            <person name="Ng V."/>
            <person name="Wang R."/>
            <person name="Wang X."/>
            <person name="Dai Y."/>
            <person name="Henrissat B."/>
            <person name="Grigoriev I.V."/>
            <person name="Guerin-Laguette A."/>
            <person name="Yu F."/>
            <person name="Martin F.M."/>
        </authorList>
    </citation>
    <scope>NUCLEOTIDE SEQUENCE</scope>
    <source>
        <strain evidence="8">QP</strain>
    </source>
</reference>